<comment type="caution">
    <text evidence="2">The sequence shown here is derived from an EMBL/GenBank/DDBJ whole genome shotgun (WGS) entry which is preliminary data.</text>
</comment>
<dbReference type="EMBL" id="CALTRL010006163">
    <property type="protein sequence ID" value="CAH7689961.1"/>
    <property type="molecule type" value="Genomic_DNA"/>
</dbReference>
<dbReference type="AlphaFoldDB" id="A0AAV0BUM2"/>
<feature type="compositionally biased region" description="Basic and acidic residues" evidence="1">
    <location>
        <begin position="116"/>
        <end position="126"/>
    </location>
</feature>
<protein>
    <submittedName>
        <fullName evidence="2">Uncharacterized protein</fullName>
    </submittedName>
</protein>
<evidence type="ECO:0000256" key="1">
    <source>
        <dbReference type="SAM" id="MobiDB-lite"/>
    </source>
</evidence>
<accession>A0AAV0BUM2</accession>
<feature type="region of interest" description="Disordered" evidence="1">
    <location>
        <begin position="1"/>
        <end position="187"/>
    </location>
</feature>
<feature type="compositionally biased region" description="Basic and acidic residues" evidence="1">
    <location>
        <begin position="52"/>
        <end position="69"/>
    </location>
</feature>
<reference evidence="2" key="1">
    <citation type="submission" date="2022-06" db="EMBL/GenBank/DDBJ databases">
        <authorList>
            <consortium name="SYNGENTA / RWTH Aachen University"/>
        </authorList>
    </citation>
    <scope>NUCLEOTIDE SEQUENCE</scope>
</reference>
<feature type="compositionally biased region" description="Polar residues" evidence="1">
    <location>
        <begin position="134"/>
        <end position="144"/>
    </location>
</feature>
<feature type="compositionally biased region" description="Acidic residues" evidence="1">
    <location>
        <begin position="102"/>
        <end position="114"/>
    </location>
</feature>
<proteinExistence type="predicted"/>
<dbReference type="Proteomes" id="UP001153365">
    <property type="component" value="Unassembled WGS sequence"/>
</dbReference>
<feature type="compositionally biased region" description="Acidic residues" evidence="1">
    <location>
        <begin position="149"/>
        <end position="160"/>
    </location>
</feature>
<keyword evidence="3" id="KW-1185">Reference proteome</keyword>
<organism evidence="2 3">
    <name type="scientific">Phakopsora pachyrhizi</name>
    <name type="common">Asian soybean rust disease fungus</name>
    <dbReference type="NCBI Taxonomy" id="170000"/>
    <lineage>
        <taxon>Eukaryota</taxon>
        <taxon>Fungi</taxon>
        <taxon>Dikarya</taxon>
        <taxon>Basidiomycota</taxon>
        <taxon>Pucciniomycotina</taxon>
        <taxon>Pucciniomycetes</taxon>
        <taxon>Pucciniales</taxon>
        <taxon>Phakopsoraceae</taxon>
        <taxon>Phakopsora</taxon>
    </lineage>
</organism>
<feature type="compositionally biased region" description="Basic and acidic residues" evidence="1">
    <location>
        <begin position="25"/>
        <end position="43"/>
    </location>
</feature>
<name>A0AAV0BUM2_PHAPC</name>
<evidence type="ECO:0000313" key="2">
    <source>
        <dbReference type="EMBL" id="CAH7689961.1"/>
    </source>
</evidence>
<sequence>MEEDTEEGNGGRHLMDGTGLGGQEGAKDVSKEIQSEEQLKGLQDEVDQGNDSDDKDHSVKEDQAIKNQDDLEGVELEDDCEYNVEDGVGKINPLDSGAVDEQGSEDGEEEENEAELSAKQEKKMAKVSELFAKSGSTIGEQNRPQETQQDQEEQATDEELPNSKDYKINPYGKKGNETLDKGLNGIDEEEINGTKNQQDVVPMIDHVDNIAPLDLPDELNLEVLKLGDKDMDFI</sequence>
<gene>
    <name evidence="2" type="ORF">PPACK8108_LOCUS25152</name>
</gene>
<evidence type="ECO:0000313" key="3">
    <source>
        <dbReference type="Proteomes" id="UP001153365"/>
    </source>
</evidence>
<feature type="compositionally biased region" description="Acidic residues" evidence="1">
    <location>
        <begin position="70"/>
        <end position="84"/>
    </location>
</feature>